<proteinExistence type="predicted"/>
<organism evidence="1 2">
    <name type="scientific">Molorchus minor</name>
    <dbReference type="NCBI Taxonomy" id="1323400"/>
    <lineage>
        <taxon>Eukaryota</taxon>
        <taxon>Metazoa</taxon>
        <taxon>Ecdysozoa</taxon>
        <taxon>Arthropoda</taxon>
        <taxon>Hexapoda</taxon>
        <taxon>Insecta</taxon>
        <taxon>Pterygota</taxon>
        <taxon>Neoptera</taxon>
        <taxon>Endopterygota</taxon>
        <taxon>Coleoptera</taxon>
        <taxon>Polyphaga</taxon>
        <taxon>Cucujiformia</taxon>
        <taxon>Chrysomeloidea</taxon>
        <taxon>Cerambycidae</taxon>
        <taxon>Lamiinae</taxon>
        <taxon>Monochamini</taxon>
        <taxon>Molorchus</taxon>
    </lineage>
</organism>
<sequence>YVKSSLTGEGYIRIMGLLDSDELIFYLMWGSIVLGFAAVVHQVNSNELYEHINETLPLYQSRFKRSTRKRHFREGRYDTKSQKLYGYIFFENGIRRLITCVIFRIDDYYDHNIPLPFTGIYRGPRDNQMLIRQETVNQTRNAADCCPTVLEMVEPEGGKNQDGIYVELYRDDNYRQRFYELSCHKDILNKPCRFMDKKLHNQSICVQRHSYTYALVKDTPSHRNKNFPTFPAHGSGGATYTLDYISVRSGCSCVVTPPTKKETKQNETQAEIRGRMILQALYLKFLFVNTKGDLQ</sequence>
<feature type="non-terminal residue" evidence="1">
    <location>
        <position position="1"/>
    </location>
</feature>
<gene>
    <name evidence="1" type="ORF">NQ317_013140</name>
</gene>
<keyword evidence="2" id="KW-1185">Reference proteome</keyword>
<dbReference type="Proteomes" id="UP001162164">
    <property type="component" value="Unassembled WGS sequence"/>
</dbReference>
<dbReference type="PROSITE" id="PS50270">
    <property type="entry name" value="NGF_2"/>
    <property type="match status" value="1"/>
</dbReference>
<reference evidence="1" key="1">
    <citation type="journal article" date="2023" name="Insect Mol. Biol.">
        <title>Genome sequencing provides insights into the evolution of gene families encoding plant cell wall-degrading enzymes in longhorned beetles.</title>
        <authorList>
            <person name="Shin N.R."/>
            <person name="Okamura Y."/>
            <person name="Kirsch R."/>
            <person name="Pauchet Y."/>
        </authorList>
    </citation>
    <scope>NUCLEOTIDE SEQUENCE</scope>
    <source>
        <strain evidence="1">MMC_N1</strain>
    </source>
</reference>
<name>A0ABQ9JJU4_9CUCU</name>
<protein>
    <recommendedName>
        <fullName evidence="3">Spaetzle domain-containing protein</fullName>
    </recommendedName>
</protein>
<accession>A0ABQ9JJU4</accession>
<evidence type="ECO:0000313" key="2">
    <source>
        <dbReference type="Proteomes" id="UP001162164"/>
    </source>
</evidence>
<dbReference type="InterPro" id="IPR029034">
    <property type="entry name" value="Cystine-knot_cytokine"/>
</dbReference>
<comment type="caution">
    <text evidence="1">The sequence shown here is derived from an EMBL/GenBank/DDBJ whole genome shotgun (WGS) entry which is preliminary data.</text>
</comment>
<evidence type="ECO:0000313" key="1">
    <source>
        <dbReference type="EMBL" id="KAJ8978194.1"/>
    </source>
</evidence>
<evidence type="ECO:0008006" key="3">
    <source>
        <dbReference type="Google" id="ProtNLM"/>
    </source>
</evidence>
<dbReference type="Gene3D" id="2.10.90.10">
    <property type="entry name" value="Cystine-knot cytokines"/>
    <property type="match status" value="1"/>
</dbReference>
<dbReference type="EMBL" id="JAPWTJ010000464">
    <property type="protein sequence ID" value="KAJ8978194.1"/>
    <property type="molecule type" value="Genomic_DNA"/>
</dbReference>
<dbReference type="SUPFAM" id="SSF57501">
    <property type="entry name" value="Cystine-knot cytokines"/>
    <property type="match status" value="1"/>
</dbReference>